<dbReference type="Gene3D" id="3.30.420.40">
    <property type="match status" value="1"/>
</dbReference>
<organism evidence="3 5">
    <name type="scientific">Vibrio xiamenensis</name>
    <dbReference type="NCBI Taxonomy" id="861298"/>
    <lineage>
        <taxon>Bacteria</taxon>
        <taxon>Pseudomonadati</taxon>
        <taxon>Pseudomonadota</taxon>
        <taxon>Gammaproteobacteria</taxon>
        <taxon>Vibrionales</taxon>
        <taxon>Vibrionaceae</taxon>
        <taxon>Vibrio</taxon>
    </lineage>
</organism>
<dbReference type="OrthoDB" id="9768323at2"/>
<accession>A0A1G7WY33</accession>
<dbReference type="EMBL" id="FNDD01000002">
    <property type="protein sequence ID" value="SDG76220.1"/>
    <property type="molecule type" value="Genomic_DNA"/>
</dbReference>
<evidence type="ECO:0000313" key="5">
    <source>
        <dbReference type="Proteomes" id="UP000198854"/>
    </source>
</evidence>
<evidence type="ECO:0000313" key="3">
    <source>
        <dbReference type="EMBL" id="SDG76220.1"/>
    </source>
</evidence>
<gene>
    <name evidence="3" type="ORF">SAMN04488136_102212</name>
    <name evidence="4" type="ORF">SAMN04488136_10416</name>
</gene>
<dbReference type="RefSeq" id="WP_093269297.1">
    <property type="nucleotide sequence ID" value="NZ_FNDD01000002.1"/>
</dbReference>
<dbReference type="EMBL" id="FNDD01000004">
    <property type="protein sequence ID" value="SDG87476.1"/>
    <property type="molecule type" value="Genomic_DNA"/>
</dbReference>
<dbReference type="InterPro" id="IPR045079">
    <property type="entry name" value="Oxoprolinase-like"/>
</dbReference>
<dbReference type="Pfam" id="PF05378">
    <property type="entry name" value="Hydant_A_N"/>
    <property type="match status" value="1"/>
</dbReference>
<evidence type="ECO:0000259" key="2">
    <source>
        <dbReference type="Pfam" id="PF05378"/>
    </source>
</evidence>
<evidence type="ECO:0000313" key="4">
    <source>
        <dbReference type="EMBL" id="SDG87476.1"/>
    </source>
</evidence>
<dbReference type="PANTHER" id="PTHR11365">
    <property type="entry name" value="5-OXOPROLINASE RELATED"/>
    <property type="match status" value="1"/>
</dbReference>
<dbReference type="PANTHER" id="PTHR11365:SF10">
    <property type="entry name" value="HYDANTOINASE_OXOPROLINASE"/>
    <property type="match status" value="1"/>
</dbReference>
<reference evidence="3 5" key="1">
    <citation type="submission" date="2016-10" db="EMBL/GenBank/DDBJ databases">
        <authorList>
            <person name="de Groot N.N."/>
        </authorList>
    </citation>
    <scope>NUCLEOTIDE SEQUENCE [LARGE SCALE GENOMIC DNA]</scope>
    <source>
        <strain evidence="3 5">CGMCC 1.10228</strain>
    </source>
</reference>
<keyword evidence="5" id="KW-1185">Reference proteome</keyword>
<dbReference type="GO" id="GO:0016787">
    <property type="term" value="F:hydrolase activity"/>
    <property type="evidence" value="ECO:0007669"/>
    <property type="project" value="InterPro"/>
</dbReference>
<protein>
    <submittedName>
        <fullName evidence="3">Hydantoinase/oxoprolinase</fullName>
    </submittedName>
</protein>
<dbReference type="AlphaFoldDB" id="A0A1G7WY33"/>
<evidence type="ECO:0000259" key="1">
    <source>
        <dbReference type="Pfam" id="PF01968"/>
    </source>
</evidence>
<dbReference type="STRING" id="861298.SAMN04488136_102212"/>
<feature type="domain" description="Hydantoinase A/oxoprolinase" evidence="1">
    <location>
        <begin position="195"/>
        <end position="369"/>
    </location>
</feature>
<reference evidence="5" key="2">
    <citation type="submission" date="2016-10" db="EMBL/GenBank/DDBJ databases">
        <authorList>
            <person name="Varghese N."/>
            <person name="Submissions S."/>
        </authorList>
    </citation>
    <scope>NUCLEOTIDE SEQUENCE [LARGE SCALE GENOMIC DNA]</scope>
    <source>
        <strain evidence="5">CGMCC 1.10228</strain>
    </source>
</reference>
<dbReference type="InterPro" id="IPR002821">
    <property type="entry name" value="Hydantoinase_A"/>
</dbReference>
<dbReference type="SUPFAM" id="SSF53067">
    <property type="entry name" value="Actin-like ATPase domain"/>
    <property type="match status" value="1"/>
</dbReference>
<name>A0A1G7WY33_9VIBR</name>
<proteinExistence type="predicted"/>
<dbReference type="InterPro" id="IPR043129">
    <property type="entry name" value="ATPase_NBD"/>
</dbReference>
<feature type="domain" description="Hydantoinase/oxoprolinase N-terminal" evidence="2">
    <location>
        <begin position="6"/>
        <end position="174"/>
    </location>
</feature>
<dbReference type="InterPro" id="IPR008040">
    <property type="entry name" value="Hydant_A_N"/>
</dbReference>
<dbReference type="Pfam" id="PF01968">
    <property type="entry name" value="Hydantoinase_A"/>
    <property type="match status" value="1"/>
</dbReference>
<dbReference type="Proteomes" id="UP000198854">
    <property type="component" value="Unassembled WGS sequence"/>
</dbReference>
<sequence length="521" mass="55221">MKSNYRIGIDVGGTNTDAVIMQNDTVLAATKQPTTADVTSGIENALKVVLEQSGVSHANISGVMIGTTHFTNAVVERKHLQKTAVIRVCLPATLSVPPFADWPQDIQTMLDGGCYLVKGGYEFDGRLINPLDEAHISQIALELKQKGINSVAVSCVFSPVNDDTEYRVRDLIQELHPECDVVLSCEVGRIGLLERENAAILNASLRQLSRKTVQAFANALKVCGLNCPFFITQNDGTLMSAEFVERYPVLTFASGPTNSMRGAVFLSGEQDAIVVDIGGTTTDVGLVQQGFPRQAAMSVDVGGVRTNFRMPDMVSVGLGGGSLVRQKAAQAKPNITIGPDSVGYQISEKAWVFGGSDLTATDIAVASGRAEVGDASNVASLDAEQVNQALAVMDEIIFDVVEKNRLSAARIPVIVVGGGSVLAAQQIGDLETIRPNHFSVANAVGAAIAQVSGEVDRIFSLENISRDEALAQAKQAATDKAIEAGAKADTVVLVDQEDVPLAYLPGNATRIRVKVVGELEF</sequence>